<comment type="cofactor">
    <cofactor evidence="5 9">
        <name>Zn(2+)</name>
        <dbReference type="ChEBI" id="CHEBI:29105"/>
    </cofactor>
    <text evidence="5 9">Binds 1 zinc ion per subunit.</text>
</comment>
<feature type="binding site" evidence="5 9">
    <location>
        <position position="259"/>
    </location>
    <ligand>
        <name>Zn(2+)</name>
        <dbReference type="ChEBI" id="CHEBI:29105"/>
    </ligand>
</feature>
<dbReference type="RefSeq" id="WP_170016647.1">
    <property type="nucleotide sequence ID" value="NZ_CP012545.1"/>
</dbReference>
<evidence type="ECO:0000256" key="9">
    <source>
        <dbReference type="PIRSR" id="PIRSR000099-4"/>
    </source>
</evidence>
<dbReference type="EMBL" id="LIWG01000008">
    <property type="protein sequence ID" value="MBE3608456.1"/>
    <property type="molecule type" value="Genomic_DNA"/>
</dbReference>
<dbReference type="FunFam" id="3.40.50.1980:FF:000026">
    <property type="entry name" value="Histidinol dehydrogenase"/>
    <property type="match status" value="1"/>
</dbReference>
<comment type="catalytic activity">
    <reaction evidence="5">
        <text>L-histidinol + 2 NAD(+) + H2O = L-histidine + 2 NADH + 3 H(+)</text>
        <dbReference type="Rhea" id="RHEA:20641"/>
        <dbReference type="ChEBI" id="CHEBI:15377"/>
        <dbReference type="ChEBI" id="CHEBI:15378"/>
        <dbReference type="ChEBI" id="CHEBI:57540"/>
        <dbReference type="ChEBI" id="CHEBI:57595"/>
        <dbReference type="ChEBI" id="CHEBI:57699"/>
        <dbReference type="ChEBI" id="CHEBI:57945"/>
        <dbReference type="EC" id="1.1.1.23"/>
    </reaction>
</comment>
<dbReference type="InterPro" id="IPR016161">
    <property type="entry name" value="Ald_DH/histidinol_DH"/>
</dbReference>
<reference evidence="11 12" key="1">
    <citation type="submission" date="2015-08" db="EMBL/GenBank/DDBJ databases">
        <title>Comparative genomics of the Campylobacter concisus group.</title>
        <authorList>
            <person name="Yee E."/>
            <person name="Chapman M.H."/>
            <person name="Huynh S."/>
            <person name="Bono J.L."/>
            <person name="On S.L."/>
            <person name="St Leger J."/>
            <person name="Foster G."/>
            <person name="Parker C.T."/>
            <person name="Miller W.G."/>
        </authorList>
    </citation>
    <scope>NUCLEOTIDE SEQUENCE [LARGE SCALE GENOMIC DNA]</scope>
    <source>
        <strain evidence="11 12">RM9337</strain>
    </source>
</reference>
<evidence type="ECO:0000313" key="12">
    <source>
        <dbReference type="Proteomes" id="UP000650616"/>
    </source>
</evidence>
<feature type="binding site" evidence="5 8">
    <location>
        <position position="262"/>
    </location>
    <ligand>
        <name>substrate</name>
    </ligand>
</feature>
<comment type="function">
    <text evidence="5">Catalyzes the sequential NAD-dependent oxidations of L-histidinol to L-histidinaldehyde and then to L-histidine.</text>
</comment>
<dbReference type="Pfam" id="PF00815">
    <property type="entry name" value="Histidinol_dh"/>
    <property type="match status" value="1"/>
</dbReference>
<evidence type="ECO:0000313" key="11">
    <source>
        <dbReference type="EMBL" id="MBE3608456.1"/>
    </source>
</evidence>
<comment type="caution">
    <text evidence="5">Lacks conserved residue(s) required for the propagation of feature annotation.</text>
</comment>
<dbReference type="GO" id="GO:0005829">
    <property type="term" value="C:cytosol"/>
    <property type="evidence" value="ECO:0007669"/>
    <property type="project" value="TreeGrafter"/>
</dbReference>
<keyword evidence="5" id="KW-0520">NAD</keyword>
<keyword evidence="5" id="KW-0028">Amino-acid biosynthesis</keyword>
<feature type="binding site" evidence="5 9">
    <location>
        <position position="361"/>
    </location>
    <ligand>
        <name>Zn(2+)</name>
        <dbReference type="ChEBI" id="CHEBI:29105"/>
    </ligand>
</feature>
<evidence type="ECO:0000256" key="1">
    <source>
        <dbReference type="ARBA" id="ARBA00010178"/>
    </source>
</evidence>
<dbReference type="InterPro" id="IPR022695">
    <property type="entry name" value="Histidinol_DH_monofunct"/>
</dbReference>
<evidence type="ECO:0000256" key="6">
    <source>
        <dbReference type="PIRNR" id="PIRNR000099"/>
    </source>
</evidence>
<evidence type="ECO:0000256" key="5">
    <source>
        <dbReference type="HAMAP-Rule" id="MF_01024"/>
    </source>
</evidence>
<dbReference type="PANTHER" id="PTHR21256:SF2">
    <property type="entry name" value="HISTIDINE BIOSYNTHESIS TRIFUNCTIONAL PROTEIN"/>
    <property type="match status" value="1"/>
</dbReference>
<dbReference type="Proteomes" id="UP000650616">
    <property type="component" value="Unassembled WGS sequence"/>
</dbReference>
<evidence type="ECO:0000256" key="4">
    <source>
        <dbReference type="ARBA" id="ARBA00023002"/>
    </source>
</evidence>
<accession>A0AAW3ZY46</accession>
<name>A0AAW3ZY46_9BACT</name>
<gene>
    <name evidence="5 11" type="primary">hisD</name>
    <name evidence="11" type="ORF">CCAL9337_06930</name>
</gene>
<dbReference type="InterPro" id="IPR012131">
    <property type="entry name" value="Hstdl_DH"/>
</dbReference>
<proteinExistence type="inferred from homology"/>
<dbReference type="GO" id="GO:0004399">
    <property type="term" value="F:histidinol dehydrogenase activity"/>
    <property type="evidence" value="ECO:0007669"/>
    <property type="project" value="UniProtKB-UniRule"/>
</dbReference>
<keyword evidence="3 5" id="KW-0862">Zinc</keyword>
<feature type="binding site" evidence="5 9">
    <location>
        <position position="262"/>
    </location>
    <ligand>
        <name>Zn(2+)</name>
        <dbReference type="ChEBI" id="CHEBI:29105"/>
    </ligand>
</feature>
<feature type="active site" description="Proton acceptor" evidence="5 7">
    <location>
        <position position="327"/>
    </location>
</feature>
<protein>
    <recommendedName>
        <fullName evidence="5">Histidinol dehydrogenase</fullName>
        <shortName evidence="5">HDH</shortName>
        <ecNumber evidence="5">1.1.1.23</ecNumber>
    </recommendedName>
</protein>
<feature type="binding site" evidence="5 8">
    <location>
        <position position="420"/>
    </location>
    <ligand>
        <name>substrate</name>
    </ligand>
</feature>
<dbReference type="Gene3D" id="3.40.50.1980">
    <property type="entry name" value="Nitrogenase molybdenum iron protein domain"/>
    <property type="match status" value="2"/>
</dbReference>
<feature type="binding site" evidence="5 9">
    <location>
        <position position="420"/>
    </location>
    <ligand>
        <name>Zn(2+)</name>
        <dbReference type="ChEBI" id="CHEBI:29105"/>
    </ligand>
</feature>
<comment type="similarity">
    <text evidence="1 5 6 10">Belongs to the histidinol dehydrogenase family.</text>
</comment>
<evidence type="ECO:0000256" key="2">
    <source>
        <dbReference type="ARBA" id="ARBA00022723"/>
    </source>
</evidence>
<keyword evidence="12" id="KW-1185">Reference proteome</keyword>
<feature type="binding site" evidence="5 8">
    <location>
        <position position="361"/>
    </location>
    <ligand>
        <name>substrate</name>
    </ligand>
</feature>
<keyword evidence="4 5" id="KW-0560">Oxidoreductase</keyword>
<keyword evidence="2 5" id="KW-0479">Metal-binding</keyword>
<organism evidence="11 12">
    <name type="scientific">Campylobacter californiensis</name>
    <dbReference type="NCBI Taxonomy" id="1032243"/>
    <lineage>
        <taxon>Bacteria</taxon>
        <taxon>Pseudomonadati</taxon>
        <taxon>Campylobacterota</taxon>
        <taxon>Epsilonproteobacteria</taxon>
        <taxon>Campylobacterales</taxon>
        <taxon>Campylobacteraceae</taxon>
        <taxon>Campylobacter</taxon>
    </lineage>
</organism>
<dbReference type="GO" id="GO:0000105">
    <property type="term" value="P:L-histidine biosynthetic process"/>
    <property type="evidence" value="ECO:0007669"/>
    <property type="project" value="UniProtKB-UniRule"/>
</dbReference>
<comment type="pathway">
    <text evidence="5">Amino-acid biosynthesis; L-histidine biosynthesis; L-histidine from 5-phospho-alpha-D-ribose 1-diphosphate: step 9/9.</text>
</comment>
<dbReference type="AlphaFoldDB" id="A0AAW3ZY46"/>
<dbReference type="PIRSF" id="PIRSF000099">
    <property type="entry name" value="Histidinol_dh"/>
    <property type="match status" value="1"/>
</dbReference>
<feature type="binding site" evidence="5 8">
    <location>
        <position position="415"/>
    </location>
    <ligand>
        <name>substrate</name>
    </ligand>
</feature>
<dbReference type="HAMAP" id="MF_01024">
    <property type="entry name" value="HisD"/>
    <property type="match status" value="1"/>
</dbReference>
<feature type="binding site" evidence="5 8">
    <location>
        <position position="237"/>
    </location>
    <ligand>
        <name>substrate</name>
    </ligand>
</feature>
<dbReference type="Gene3D" id="1.20.5.1300">
    <property type="match status" value="1"/>
</dbReference>
<sequence length="431" mass="46620">MKFLHTNDADFRDKFSQLVRRSDMDMSGVMPTVMKIIEDIRKDGDDALFAQIAKFDKFTPTSTQDLLISTKQMQEAYDALDNTLRESLKLAYERIKAYHEQSVPKTWSMRDEHDVLLGAKYTPVDRAGLYIPGGKAAYPSSLLMNAVPAIVAGVKGIVVCTPAIGGNVNSLLLAAMHLCGIKTAFKIGGASAIAAMAYGTKSVPKVDVITGPGNIYVATAKKLVYGEVNIDMIAGPSEIGIIADDSANARHIAIDLLSQAEHDELASSFLITPVEAFANEVSKHVASELKSLKREAIAAESIRNKAAIIVAKDMQECVELINELAVEHLEIATNDALSYMNDIRHAGAIFFGHFTPEAMGDYLAGPNHTLPTGGSARFYSPLGVENFMKKSSIISIGRKGIKELGKACMNLADAEGLGAHERSVKVRLEDF</sequence>
<evidence type="ECO:0000256" key="8">
    <source>
        <dbReference type="PIRSR" id="PIRSR000099-3"/>
    </source>
</evidence>
<dbReference type="PRINTS" id="PR00083">
    <property type="entry name" value="HOLDHDRGNASE"/>
</dbReference>
<dbReference type="GO" id="GO:0051287">
    <property type="term" value="F:NAD binding"/>
    <property type="evidence" value="ECO:0007669"/>
    <property type="project" value="InterPro"/>
</dbReference>
<dbReference type="NCBIfam" id="TIGR00069">
    <property type="entry name" value="hisD"/>
    <property type="match status" value="1"/>
</dbReference>
<feature type="binding site" evidence="5 8">
    <location>
        <position position="328"/>
    </location>
    <ligand>
        <name>substrate</name>
    </ligand>
</feature>
<evidence type="ECO:0000256" key="10">
    <source>
        <dbReference type="RuleBase" id="RU004175"/>
    </source>
</evidence>
<comment type="caution">
    <text evidence="11">The sequence shown here is derived from an EMBL/GenBank/DDBJ whole genome shotgun (WGS) entry which is preliminary data.</text>
</comment>
<evidence type="ECO:0000256" key="7">
    <source>
        <dbReference type="PIRSR" id="PIRSR000099-1"/>
    </source>
</evidence>
<evidence type="ECO:0000256" key="3">
    <source>
        <dbReference type="ARBA" id="ARBA00022833"/>
    </source>
</evidence>
<feature type="active site" description="Proton acceptor" evidence="5 7">
    <location>
        <position position="328"/>
    </location>
</feature>
<dbReference type="PANTHER" id="PTHR21256">
    <property type="entry name" value="HISTIDINOL DEHYDROGENASE HDH"/>
    <property type="match status" value="1"/>
</dbReference>
<dbReference type="SUPFAM" id="SSF53720">
    <property type="entry name" value="ALDH-like"/>
    <property type="match status" value="1"/>
</dbReference>
<keyword evidence="5" id="KW-0368">Histidine biosynthesis</keyword>
<feature type="binding site" evidence="5 8">
    <location>
        <position position="259"/>
    </location>
    <ligand>
        <name>substrate</name>
    </ligand>
</feature>
<dbReference type="GO" id="GO:0008270">
    <property type="term" value="F:zinc ion binding"/>
    <property type="evidence" value="ECO:0007669"/>
    <property type="project" value="UniProtKB-UniRule"/>
</dbReference>
<dbReference type="EC" id="1.1.1.23" evidence="5"/>
<dbReference type="CDD" id="cd06572">
    <property type="entry name" value="Histidinol_dh"/>
    <property type="match status" value="1"/>
</dbReference>
<dbReference type="FunFam" id="3.40.50.1980:FF:000001">
    <property type="entry name" value="Histidinol dehydrogenase"/>
    <property type="match status" value="1"/>
</dbReference>